<keyword evidence="4 6" id="KW-0808">Transferase</keyword>
<dbReference type="InterPro" id="IPR039429">
    <property type="entry name" value="SHMT-like_dom"/>
</dbReference>
<dbReference type="InterPro" id="IPR001085">
    <property type="entry name" value="Ser_HO-MeTrfase"/>
</dbReference>
<dbReference type="InterPro" id="IPR015421">
    <property type="entry name" value="PyrdxlP-dep_Trfase_major"/>
</dbReference>
<dbReference type="InterPro" id="IPR019798">
    <property type="entry name" value="Ser_HO-MeTrfase_PLP_BS"/>
</dbReference>
<sequence>MSATTYQDTEVFAAIRDEETRQRNNIELIASENFTSAAVMKAQGSHLTNKYAEGYPGRRWYGGCEHVDVIEQLAIDRVKQLFGAEHANVQPHSGSQANTAVYFAVLQPGDKIFTMDLAHGGHLTHGHKANFSGRFYEVTHYGVSKDDERIDYDELEATARELKPKLITAGASAYPREIDFERLAKIAKEVGAYLFVDMAHIAGLVAAGVHPNPVPHADFVTTTTHKSLRGPRGGVILCKQEFAKKIDAQVFPGIQGGPLMHVIAAKAVCFGEALQPEFRGYAEQVVKNAQALAARLASHGYRIVSGGTDNHLLLVDLRPKGLNGADASHALDEAGITVNKNGIPFDTGSPMKPSGIRIGTPAVTTRGMKESDVERVADFIHRVLEVKDDQAALEAIRSEVFAFNKAFPLPGSDL</sequence>
<reference evidence="8" key="1">
    <citation type="submission" date="2022-10" db="EMBL/GenBank/DDBJ databases">
        <title>Luteolibacter sp. GHJ8, whole genome shotgun sequencing project.</title>
        <authorList>
            <person name="Zhao G."/>
            <person name="Shen L."/>
        </authorList>
    </citation>
    <scope>NUCLEOTIDE SEQUENCE</scope>
    <source>
        <strain evidence="8">GHJ8</strain>
    </source>
</reference>
<feature type="modified residue" description="N6-(pyridoxal phosphate)lysine" evidence="6">
    <location>
        <position position="226"/>
    </location>
</feature>
<dbReference type="Pfam" id="PF00464">
    <property type="entry name" value="SHMT"/>
    <property type="match status" value="1"/>
</dbReference>
<dbReference type="EC" id="2.1.2.1" evidence="6"/>
<evidence type="ECO:0000256" key="1">
    <source>
        <dbReference type="ARBA" id="ARBA00001933"/>
    </source>
</evidence>
<accession>A0ABT3G8S7</accession>
<comment type="caution">
    <text evidence="8">The sequence shown here is derived from an EMBL/GenBank/DDBJ whole genome shotgun (WGS) entry which is preliminary data.</text>
</comment>
<dbReference type="PIRSF" id="PIRSF000412">
    <property type="entry name" value="SHMT"/>
    <property type="match status" value="1"/>
</dbReference>
<feature type="binding site" evidence="6">
    <location>
        <position position="117"/>
    </location>
    <ligand>
        <name>(6S)-5,6,7,8-tetrahydrofolate</name>
        <dbReference type="ChEBI" id="CHEBI:57453"/>
    </ligand>
</feature>
<dbReference type="Gene3D" id="3.40.640.10">
    <property type="entry name" value="Type I PLP-dependent aspartate aminotransferase-like (Major domain)"/>
    <property type="match status" value="1"/>
</dbReference>
<feature type="binding site" evidence="6">
    <location>
        <begin position="121"/>
        <end position="123"/>
    </location>
    <ligand>
        <name>(6S)-5,6,7,8-tetrahydrofolate</name>
        <dbReference type="ChEBI" id="CHEBI:57453"/>
    </ligand>
</feature>
<keyword evidence="6" id="KW-0963">Cytoplasm</keyword>
<dbReference type="HAMAP" id="MF_00051">
    <property type="entry name" value="SHMT"/>
    <property type="match status" value="1"/>
</dbReference>
<dbReference type="CDD" id="cd00378">
    <property type="entry name" value="SHMT"/>
    <property type="match status" value="1"/>
</dbReference>
<comment type="pathway">
    <text evidence="6">Amino-acid biosynthesis; glycine biosynthesis; glycine from L-serine: step 1/1.</text>
</comment>
<dbReference type="SUPFAM" id="SSF53383">
    <property type="entry name" value="PLP-dependent transferases"/>
    <property type="match status" value="1"/>
</dbReference>
<evidence type="ECO:0000256" key="3">
    <source>
        <dbReference type="ARBA" id="ARBA00022563"/>
    </source>
</evidence>
<feature type="domain" description="Serine hydroxymethyltransferase-like" evidence="7">
    <location>
        <begin position="7"/>
        <end position="380"/>
    </location>
</feature>
<dbReference type="EMBL" id="JAPDDR010000013">
    <property type="protein sequence ID" value="MCW1916248.1"/>
    <property type="molecule type" value="Genomic_DNA"/>
</dbReference>
<evidence type="ECO:0000259" key="7">
    <source>
        <dbReference type="Pfam" id="PF00464"/>
    </source>
</evidence>
<comment type="subunit">
    <text evidence="6">Homodimer.</text>
</comment>
<feature type="site" description="Plays an important role in substrate specificity" evidence="6">
    <location>
        <position position="225"/>
    </location>
</feature>
<dbReference type="PANTHER" id="PTHR11680">
    <property type="entry name" value="SERINE HYDROXYMETHYLTRANSFERASE"/>
    <property type="match status" value="1"/>
</dbReference>
<evidence type="ECO:0000256" key="5">
    <source>
        <dbReference type="ARBA" id="ARBA00022898"/>
    </source>
</evidence>
<dbReference type="NCBIfam" id="NF000586">
    <property type="entry name" value="PRK00011.1"/>
    <property type="match status" value="1"/>
</dbReference>
<dbReference type="Gene3D" id="3.90.1150.10">
    <property type="entry name" value="Aspartate Aminotransferase, domain 1"/>
    <property type="match status" value="1"/>
</dbReference>
<comment type="catalytic activity">
    <reaction evidence="6">
        <text>(6R)-5,10-methylene-5,6,7,8-tetrahydrofolate + glycine + H2O = (6S)-5,6,7,8-tetrahydrofolate + L-serine</text>
        <dbReference type="Rhea" id="RHEA:15481"/>
        <dbReference type="ChEBI" id="CHEBI:15377"/>
        <dbReference type="ChEBI" id="CHEBI:15636"/>
        <dbReference type="ChEBI" id="CHEBI:33384"/>
        <dbReference type="ChEBI" id="CHEBI:57305"/>
        <dbReference type="ChEBI" id="CHEBI:57453"/>
        <dbReference type="EC" id="2.1.2.1"/>
    </reaction>
</comment>
<comment type="similarity">
    <text evidence="2 6">Belongs to the SHMT family.</text>
</comment>
<comment type="subcellular location">
    <subcellularLocation>
        <location evidence="6">Cytoplasm</location>
    </subcellularLocation>
</comment>
<gene>
    <name evidence="6" type="primary">glyA</name>
    <name evidence="8" type="ORF">OJ996_21840</name>
</gene>
<evidence type="ECO:0000256" key="6">
    <source>
        <dbReference type="HAMAP-Rule" id="MF_00051"/>
    </source>
</evidence>
<comment type="pathway">
    <text evidence="6">One-carbon metabolism; tetrahydrofolate interconversion.</text>
</comment>
<comment type="cofactor">
    <cofactor evidence="1 6">
        <name>pyridoxal 5'-phosphate</name>
        <dbReference type="ChEBI" id="CHEBI:597326"/>
    </cofactor>
</comment>
<evidence type="ECO:0000313" key="8">
    <source>
        <dbReference type="EMBL" id="MCW1916248.1"/>
    </source>
</evidence>
<evidence type="ECO:0000313" key="9">
    <source>
        <dbReference type="Proteomes" id="UP001165653"/>
    </source>
</evidence>
<keyword evidence="6" id="KW-0028">Amino-acid biosynthesis</keyword>
<dbReference type="PROSITE" id="PS00096">
    <property type="entry name" value="SHMT"/>
    <property type="match status" value="1"/>
</dbReference>
<dbReference type="InterPro" id="IPR015422">
    <property type="entry name" value="PyrdxlP-dep_Trfase_small"/>
</dbReference>
<dbReference type="InterPro" id="IPR049943">
    <property type="entry name" value="Ser_HO-MeTrfase-like"/>
</dbReference>
<dbReference type="Proteomes" id="UP001165653">
    <property type="component" value="Unassembled WGS sequence"/>
</dbReference>
<comment type="caution">
    <text evidence="6">Lacks conserved residue(s) required for the propagation of feature annotation.</text>
</comment>
<evidence type="ECO:0000256" key="4">
    <source>
        <dbReference type="ARBA" id="ARBA00022679"/>
    </source>
</evidence>
<keyword evidence="3 6" id="KW-0554">One-carbon metabolism</keyword>
<proteinExistence type="inferred from homology"/>
<organism evidence="8 9">
    <name type="scientific">Luteolibacter rhizosphaerae</name>
    <dbReference type="NCBI Taxonomy" id="2989719"/>
    <lineage>
        <taxon>Bacteria</taxon>
        <taxon>Pseudomonadati</taxon>
        <taxon>Verrucomicrobiota</taxon>
        <taxon>Verrucomicrobiia</taxon>
        <taxon>Verrucomicrobiales</taxon>
        <taxon>Verrucomicrobiaceae</taxon>
        <taxon>Luteolibacter</taxon>
    </lineage>
</organism>
<dbReference type="PANTHER" id="PTHR11680:SF35">
    <property type="entry name" value="SERINE HYDROXYMETHYLTRANSFERASE 1"/>
    <property type="match status" value="1"/>
</dbReference>
<keyword evidence="5 6" id="KW-0663">Pyridoxal phosphate</keyword>
<dbReference type="RefSeq" id="WP_264515818.1">
    <property type="nucleotide sequence ID" value="NZ_JAPDDR010000013.1"/>
</dbReference>
<evidence type="ECO:0000256" key="2">
    <source>
        <dbReference type="ARBA" id="ARBA00006376"/>
    </source>
</evidence>
<keyword evidence="9" id="KW-1185">Reference proteome</keyword>
<name>A0ABT3G8S7_9BACT</name>
<dbReference type="InterPro" id="IPR015424">
    <property type="entry name" value="PyrdxlP-dep_Trfase"/>
</dbReference>
<comment type="function">
    <text evidence="6">Catalyzes the reversible interconversion of serine and glycine with tetrahydrofolate (THF) serving as the one-carbon carrier. This reaction serves as the major source of one-carbon groups required for the biosynthesis of purines, thymidylate, methionine, and other important biomolecules. Also exhibits THF-independent aldolase activity toward beta-hydroxyamino acids, producing glycine and aldehydes, via a retro-aldol mechanism.</text>
</comment>
<protein>
    <recommendedName>
        <fullName evidence="6">Serine hydroxymethyltransferase</fullName>
        <shortName evidence="6">SHMT</shortName>
        <shortName evidence="6">Serine methylase</shortName>
        <ecNumber evidence="6">2.1.2.1</ecNumber>
    </recommendedName>
</protein>